<dbReference type="InterPro" id="IPR050229">
    <property type="entry name" value="GlpE_sulfurtransferase"/>
</dbReference>
<gene>
    <name evidence="2" type="ORF">E8L99_09120</name>
</gene>
<feature type="domain" description="Rhodanese" evidence="1">
    <location>
        <begin position="23"/>
        <end position="111"/>
    </location>
</feature>
<dbReference type="EMBL" id="CP039865">
    <property type="protein sequence ID" value="QCK85910.1"/>
    <property type="molecule type" value="Genomic_DNA"/>
</dbReference>
<dbReference type="AlphaFoldDB" id="A0A4D7QD30"/>
<dbReference type="SMART" id="SM00450">
    <property type="entry name" value="RHOD"/>
    <property type="match status" value="1"/>
</dbReference>
<dbReference type="OrthoDB" id="9807812at2"/>
<dbReference type="FunFam" id="3.40.250.10:FF:000049">
    <property type="entry name" value="Phage shock protein E"/>
    <property type="match status" value="1"/>
</dbReference>
<sequence>MFGLFGRKAVGQISPEDAHRRHTAGEVELVDVREAHEWESGHIPGARHAALSTLDAKIHELPRDRPLVLYCLSGMRSGRALKMCQNAGFTDVASMAGGIGAWRHRGYPVRR</sequence>
<evidence type="ECO:0000313" key="2">
    <source>
        <dbReference type="EMBL" id="QCK85910.1"/>
    </source>
</evidence>
<dbReference type="Proteomes" id="UP000298588">
    <property type="component" value="Chromosome"/>
</dbReference>
<dbReference type="RefSeq" id="WP_137099242.1">
    <property type="nucleotide sequence ID" value="NZ_CP039865.1"/>
</dbReference>
<dbReference type="InterPro" id="IPR036873">
    <property type="entry name" value="Rhodanese-like_dom_sf"/>
</dbReference>
<dbReference type="PANTHER" id="PTHR43031:SF1">
    <property type="entry name" value="PYRIDINE NUCLEOTIDE-DISULPHIDE OXIDOREDUCTASE"/>
    <property type="match status" value="1"/>
</dbReference>
<dbReference type="CDD" id="cd00158">
    <property type="entry name" value="RHOD"/>
    <property type="match status" value="1"/>
</dbReference>
<organism evidence="2 3">
    <name type="scientific">Phreatobacter aquaticus</name>
    <dbReference type="NCBI Taxonomy" id="2570229"/>
    <lineage>
        <taxon>Bacteria</taxon>
        <taxon>Pseudomonadati</taxon>
        <taxon>Pseudomonadota</taxon>
        <taxon>Alphaproteobacteria</taxon>
        <taxon>Hyphomicrobiales</taxon>
        <taxon>Phreatobacteraceae</taxon>
        <taxon>Phreatobacter</taxon>
    </lineage>
</organism>
<proteinExistence type="predicted"/>
<dbReference type="Gene3D" id="3.40.250.10">
    <property type="entry name" value="Rhodanese-like domain"/>
    <property type="match status" value="1"/>
</dbReference>
<dbReference type="PROSITE" id="PS50206">
    <property type="entry name" value="RHODANESE_3"/>
    <property type="match status" value="1"/>
</dbReference>
<dbReference type="SUPFAM" id="SSF52821">
    <property type="entry name" value="Rhodanese/Cell cycle control phosphatase"/>
    <property type="match status" value="1"/>
</dbReference>
<dbReference type="Pfam" id="PF00581">
    <property type="entry name" value="Rhodanese"/>
    <property type="match status" value="1"/>
</dbReference>
<name>A0A4D7QD30_9HYPH</name>
<dbReference type="InterPro" id="IPR001763">
    <property type="entry name" value="Rhodanese-like_dom"/>
</dbReference>
<evidence type="ECO:0000259" key="1">
    <source>
        <dbReference type="PROSITE" id="PS50206"/>
    </source>
</evidence>
<keyword evidence="3" id="KW-1185">Reference proteome</keyword>
<protein>
    <submittedName>
        <fullName evidence="2">Rhodanese-like domain-containing protein</fullName>
    </submittedName>
</protein>
<evidence type="ECO:0000313" key="3">
    <source>
        <dbReference type="Proteomes" id="UP000298588"/>
    </source>
</evidence>
<reference evidence="2 3" key="1">
    <citation type="submission" date="2019-04" db="EMBL/GenBank/DDBJ databases">
        <title>Phreatobacter aquaticus sp. nov.</title>
        <authorList>
            <person name="Choi A."/>
            <person name="Baek K."/>
        </authorList>
    </citation>
    <scope>NUCLEOTIDE SEQUENCE [LARGE SCALE GENOMIC DNA]</scope>
    <source>
        <strain evidence="2 3">NMCR1094</strain>
    </source>
</reference>
<accession>A0A4D7QD30</accession>
<dbReference type="PANTHER" id="PTHR43031">
    <property type="entry name" value="FAD-DEPENDENT OXIDOREDUCTASE"/>
    <property type="match status" value="1"/>
</dbReference>
<dbReference type="KEGG" id="paqt:E8L99_09120"/>